<feature type="domain" description="BZIP" evidence="2">
    <location>
        <begin position="56"/>
        <end position="70"/>
    </location>
</feature>
<dbReference type="Gene3D" id="1.20.5.170">
    <property type="match status" value="1"/>
</dbReference>
<dbReference type="InParanoid" id="A0A1C7NRR4"/>
<dbReference type="GO" id="GO:0003700">
    <property type="term" value="F:DNA-binding transcription factor activity"/>
    <property type="evidence" value="ECO:0007669"/>
    <property type="project" value="InterPro"/>
</dbReference>
<protein>
    <recommendedName>
        <fullName evidence="2">BZIP domain-containing protein</fullName>
    </recommendedName>
</protein>
<dbReference type="SUPFAM" id="SSF57959">
    <property type="entry name" value="Leucine zipper domain"/>
    <property type="match status" value="1"/>
</dbReference>
<sequence length="452" mass="51656">MSFSERQNNSMQQPGRFSFQHFDHESEFGIETSSGERIRKKKKPGRKPNPPSTQERKAQNRAAQKAFRAREQQRREERDQQWQEYRDEIKRLRNRLAITTYENKYLKACVLHLILAFLVHRGSIPHIWTECRLIPSNNHGEYKNPTFAPYNQNATDEAYQTHALLDMILDRQHIVDFNQALFQTSQCNAFVTSERKKSHGSGVDHTKFDQFLTQDTITLNRASQKLENIFPAKQKVDATNNNTMPTELSQQAVSSRSLQTISPSSYESTVFDLLPNSQSAIATGTKSATDQQTYFTSDSGNSSIDIQALVAYRKPLQGVIFEPPTLCSSEDLATMPPLQALHILRLQMKLGSILGDATLPSLIPTALQRVVPHDIRIDYVPGASLRDKMIIFRDYYDIDECFQFFTQQAVFLGGDVRNPQNWVVAPEYSAKFWFLSHMVVDQTYGDCVQTSS</sequence>
<dbReference type="InterPro" id="IPR004827">
    <property type="entry name" value="bZIP"/>
</dbReference>
<dbReference type="PROSITE" id="PS00036">
    <property type="entry name" value="BZIP_BASIC"/>
    <property type="match status" value="1"/>
</dbReference>
<dbReference type="Proteomes" id="UP000093000">
    <property type="component" value="Unassembled WGS sequence"/>
</dbReference>
<dbReference type="EMBL" id="LUGH01000003">
    <property type="protein sequence ID" value="OBZ91783.1"/>
    <property type="molecule type" value="Genomic_DNA"/>
</dbReference>
<dbReference type="OrthoDB" id="2593073at2759"/>
<reference evidence="3 4" key="1">
    <citation type="submission" date="2016-03" db="EMBL/GenBank/DDBJ databases">
        <title>Choanephora cucurbitarum.</title>
        <authorList>
            <person name="Min B."/>
            <person name="Park H."/>
            <person name="Park J.-H."/>
            <person name="Shin H.-D."/>
            <person name="Choi I.-G."/>
        </authorList>
    </citation>
    <scope>NUCLEOTIDE SEQUENCE [LARGE SCALE GENOMIC DNA]</scope>
    <source>
        <strain evidence="3 4">KUS-F28377</strain>
    </source>
</reference>
<evidence type="ECO:0000259" key="2">
    <source>
        <dbReference type="PROSITE" id="PS00036"/>
    </source>
</evidence>
<comment type="caution">
    <text evidence="3">The sequence shown here is derived from an EMBL/GenBank/DDBJ whole genome shotgun (WGS) entry which is preliminary data.</text>
</comment>
<feature type="region of interest" description="Disordered" evidence="1">
    <location>
        <begin position="1"/>
        <end position="81"/>
    </location>
</feature>
<dbReference type="InterPro" id="IPR046347">
    <property type="entry name" value="bZIP_sf"/>
</dbReference>
<evidence type="ECO:0000256" key="1">
    <source>
        <dbReference type="SAM" id="MobiDB-lite"/>
    </source>
</evidence>
<name>A0A1C7NRR4_9FUNG</name>
<accession>A0A1C7NRR4</accession>
<evidence type="ECO:0000313" key="4">
    <source>
        <dbReference type="Proteomes" id="UP000093000"/>
    </source>
</evidence>
<feature type="compositionally biased region" description="Polar residues" evidence="1">
    <location>
        <begin position="1"/>
        <end position="15"/>
    </location>
</feature>
<feature type="compositionally biased region" description="Basic and acidic residues" evidence="1">
    <location>
        <begin position="68"/>
        <end position="81"/>
    </location>
</feature>
<keyword evidence="4" id="KW-1185">Reference proteome</keyword>
<evidence type="ECO:0000313" key="3">
    <source>
        <dbReference type="EMBL" id="OBZ91783.1"/>
    </source>
</evidence>
<proteinExistence type="predicted"/>
<dbReference type="PANTHER" id="PTHR38116">
    <property type="entry name" value="CHROMOSOME 7, WHOLE GENOME SHOTGUN SEQUENCE"/>
    <property type="match status" value="1"/>
</dbReference>
<gene>
    <name evidence="3" type="ORF">A0J61_00146</name>
</gene>
<dbReference type="PANTHER" id="PTHR38116:SF9">
    <property type="entry name" value="BZIP DOMAIN-CONTAINING PROTEIN"/>
    <property type="match status" value="1"/>
</dbReference>
<organism evidence="3 4">
    <name type="scientific">Choanephora cucurbitarum</name>
    <dbReference type="NCBI Taxonomy" id="101091"/>
    <lineage>
        <taxon>Eukaryota</taxon>
        <taxon>Fungi</taxon>
        <taxon>Fungi incertae sedis</taxon>
        <taxon>Mucoromycota</taxon>
        <taxon>Mucoromycotina</taxon>
        <taxon>Mucoromycetes</taxon>
        <taxon>Mucorales</taxon>
        <taxon>Mucorineae</taxon>
        <taxon>Choanephoraceae</taxon>
        <taxon>Choanephoroideae</taxon>
        <taxon>Choanephora</taxon>
    </lineage>
</organism>
<dbReference type="AlphaFoldDB" id="A0A1C7NRR4"/>